<dbReference type="GO" id="GO:0006623">
    <property type="term" value="P:protein targeting to vacuole"/>
    <property type="evidence" value="ECO:0007669"/>
    <property type="project" value="InterPro"/>
</dbReference>
<organism evidence="1 2">
    <name type="scientific">Vigna unguiculata</name>
    <name type="common">Cowpea</name>
    <dbReference type="NCBI Taxonomy" id="3917"/>
    <lineage>
        <taxon>Eukaryota</taxon>
        <taxon>Viridiplantae</taxon>
        <taxon>Streptophyta</taxon>
        <taxon>Embryophyta</taxon>
        <taxon>Tracheophyta</taxon>
        <taxon>Spermatophyta</taxon>
        <taxon>Magnoliopsida</taxon>
        <taxon>eudicotyledons</taxon>
        <taxon>Gunneridae</taxon>
        <taxon>Pentapetalae</taxon>
        <taxon>rosids</taxon>
        <taxon>fabids</taxon>
        <taxon>Fabales</taxon>
        <taxon>Fabaceae</taxon>
        <taxon>Papilionoideae</taxon>
        <taxon>50 kb inversion clade</taxon>
        <taxon>NPAAA clade</taxon>
        <taxon>indigoferoid/millettioid clade</taxon>
        <taxon>Phaseoleae</taxon>
        <taxon>Vigna</taxon>
    </lineage>
</organism>
<dbReference type="GO" id="GO:0030897">
    <property type="term" value="C:HOPS complex"/>
    <property type="evidence" value="ECO:0007669"/>
    <property type="project" value="TreeGrafter"/>
</dbReference>
<dbReference type="AlphaFoldDB" id="A0A4D6MQS2"/>
<dbReference type="GO" id="GO:0005770">
    <property type="term" value="C:late endosome"/>
    <property type="evidence" value="ECO:0007669"/>
    <property type="project" value="TreeGrafter"/>
</dbReference>
<gene>
    <name evidence="1" type="ORF">DEO72_LG8g501</name>
</gene>
<proteinExistence type="predicted"/>
<evidence type="ECO:0000313" key="1">
    <source>
        <dbReference type="EMBL" id="QCE02489.1"/>
    </source>
</evidence>
<accession>A0A4D6MQS2</accession>
<keyword evidence="2" id="KW-1185">Reference proteome</keyword>
<protein>
    <submittedName>
        <fullName evidence="1">Uncharacterized protein</fullName>
    </submittedName>
</protein>
<dbReference type="GO" id="GO:0034058">
    <property type="term" value="P:endosomal vesicle fusion"/>
    <property type="evidence" value="ECO:0007669"/>
    <property type="project" value="TreeGrafter"/>
</dbReference>
<dbReference type="EMBL" id="CP039352">
    <property type="protein sequence ID" value="QCE02489.1"/>
    <property type="molecule type" value="Genomic_DNA"/>
</dbReference>
<reference evidence="1 2" key="1">
    <citation type="submission" date="2019-04" db="EMBL/GenBank/DDBJ databases">
        <title>An improved genome assembly and genetic linkage map for asparagus bean, Vigna unguiculata ssp. sesquipedialis.</title>
        <authorList>
            <person name="Xia Q."/>
            <person name="Zhang R."/>
            <person name="Dong Y."/>
        </authorList>
    </citation>
    <scope>NUCLEOTIDE SEQUENCE [LARGE SCALE GENOMIC DNA]</scope>
    <source>
        <tissue evidence="1">Leaf</tissue>
    </source>
</reference>
<dbReference type="PANTHER" id="PTHR12616:SF8">
    <property type="entry name" value="VACUOLAR PROTEIN SORTING-ASSOCIATED PROTEIN 8 HOMOLOG"/>
    <property type="match status" value="1"/>
</dbReference>
<dbReference type="InterPro" id="IPR045111">
    <property type="entry name" value="Vps41/Vps8"/>
</dbReference>
<sequence length="119" mass="13206">MMGVVGGDAGWKLFNESSSLLEEGVVVFVTHQTALVVRLSPTLQVYAQLSRPDGVREGSMPYTAWKYMTQTHSSTENMSAEAIERVSLLAIAWERKVLVAKLVKSELKVYGKWSLEEGD</sequence>
<name>A0A4D6MQS2_VIGUN</name>
<dbReference type="Proteomes" id="UP000501690">
    <property type="component" value="Linkage Group LG8"/>
</dbReference>
<dbReference type="PANTHER" id="PTHR12616">
    <property type="entry name" value="VACUOLAR PROTEIN SORTING VPS41"/>
    <property type="match status" value="1"/>
</dbReference>
<evidence type="ECO:0000313" key="2">
    <source>
        <dbReference type="Proteomes" id="UP000501690"/>
    </source>
</evidence>